<dbReference type="InterPro" id="IPR024163">
    <property type="entry name" value="Aerotolerance_reg_N"/>
</dbReference>
<dbReference type="Gene3D" id="3.40.50.880">
    <property type="match status" value="1"/>
</dbReference>
<dbReference type="RefSeq" id="WP_341405887.1">
    <property type="nucleotide sequence ID" value="NZ_JBBUKT010000006.1"/>
</dbReference>
<dbReference type="Proteomes" id="UP001371305">
    <property type="component" value="Unassembled WGS sequence"/>
</dbReference>
<dbReference type="InterPro" id="IPR029062">
    <property type="entry name" value="Class_I_gatase-like"/>
</dbReference>
<feature type="compositionally biased region" description="Gly residues" evidence="1">
    <location>
        <begin position="377"/>
        <end position="391"/>
    </location>
</feature>
<name>A0ABU9AYV2_9BACT</name>
<dbReference type="Pfam" id="PF07584">
    <property type="entry name" value="BatA"/>
    <property type="match status" value="1"/>
</dbReference>
<keyword evidence="2" id="KW-1133">Transmembrane helix</keyword>
<keyword evidence="2" id="KW-0472">Membrane</keyword>
<dbReference type="PANTHER" id="PTHR37464:SF1">
    <property type="entry name" value="BLL2463 PROTEIN"/>
    <property type="match status" value="1"/>
</dbReference>
<dbReference type="PANTHER" id="PTHR37464">
    <property type="entry name" value="BLL2463 PROTEIN"/>
    <property type="match status" value="1"/>
</dbReference>
<feature type="domain" description="Aerotolerance regulator N-terminal" evidence="3">
    <location>
        <begin position="1"/>
        <end position="76"/>
    </location>
</feature>
<keyword evidence="2" id="KW-0812">Transmembrane</keyword>
<comment type="caution">
    <text evidence="4">The sequence shown here is derived from an EMBL/GenBank/DDBJ whole genome shotgun (WGS) entry which is preliminary data.</text>
</comment>
<keyword evidence="5" id="KW-1185">Reference proteome</keyword>
<protein>
    <submittedName>
        <fullName evidence="4">VWA domain-containing protein</fullName>
    </submittedName>
</protein>
<feature type="compositionally biased region" description="Basic and acidic residues" evidence="1">
    <location>
        <begin position="342"/>
        <end position="351"/>
    </location>
</feature>
<feature type="transmembrane region" description="Helical" evidence="2">
    <location>
        <begin position="6"/>
        <end position="23"/>
    </location>
</feature>
<evidence type="ECO:0000256" key="1">
    <source>
        <dbReference type="SAM" id="MobiDB-lite"/>
    </source>
</evidence>
<feature type="transmembrane region" description="Helical" evidence="2">
    <location>
        <begin position="56"/>
        <end position="74"/>
    </location>
</feature>
<accession>A0ABU9AYV2</accession>
<feature type="region of interest" description="Disordered" evidence="1">
    <location>
        <begin position="342"/>
        <end position="396"/>
    </location>
</feature>
<evidence type="ECO:0000313" key="4">
    <source>
        <dbReference type="EMBL" id="MEK7952129.1"/>
    </source>
</evidence>
<sequence>MPLLHPAFLFAMAVAAIPVIIHLSQRRKFKEFDVGTLRFLQIAEKKRHRRLRIEELLLLMLRIAAVALLALMFARPFLSDREKTEAAQEKTIILLDGSGSVTASMAEEATNAAKKAMSKHGAVTMAQFTDGVQVLSSLDDYHPLAGASGDFNKALGWSLDHLRSEGVENARVVIIGHFASSALPSAPPRVWPPRVQVEAIAIQPPDLHNEAVKAVELLTPFAAANMEIEARVTSSNKSREVTLSSEGINLKQTVPPGVERVLFSFRPPREEVRGFISLEGKDQWPADDRRPFAMQWVEPEPVLILDGFPGSTPFEGQGYFLQKALTASGAAHGLSPFRPEVKYGIDGRDDGSTPAAATTEEAPPQSIGSGFKSLFGGNKGSGTGTGAGAGSGASAAEDVPLKPGAVDLTPFSAIAICGPTTPMHANEAKAIASHVAKGAGLFICIDERWTKEATAALANAGLFPASVELTGGMQQRRIATSDRKHPALASFDGKDGGDLRQLLWRDAFTIQPGEGWKILATLDGGHPLLLEKISNDPTAGRVMVLAHPLTREWGDLPREPMFVPLAKSLFNALTRYEARQHSANVHYPGARETREIGYYQTANGTAEVVAADPAEANVAAVDTAAFCKAYALPDASAPPPAPTVAANHQGEERPKTGEWWPWLALVLLSLLTLECAVATRKSARLETPAPVDA</sequence>
<feature type="compositionally biased region" description="Low complexity" evidence="1">
    <location>
        <begin position="353"/>
        <end position="364"/>
    </location>
</feature>
<gene>
    <name evidence="4" type="ORF">WKV53_16575</name>
</gene>
<dbReference type="InterPro" id="IPR011933">
    <property type="entry name" value="Double_TM_dom"/>
</dbReference>
<dbReference type="NCBIfam" id="TIGR02226">
    <property type="entry name" value="two_anch"/>
    <property type="match status" value="1"/>
</dbReference>
<proteinExistence type="predicted"/>
<reference evidence="4 5" key="1">
    <citation type="submission" date="2024-04" db="EMBL/GenBank/DDBJ databases">
        <title>Luteolibacter sp. isolated from soil.</title>
        <authorList>
            <person name="An J."/>
        </authorList>
    </citation>
    <scope>NUCLEOTIDE SEQUENCE [LARGE SCALE GENOMIC DNA]</scope>
    <source>
        <strain evidence="4 5">Y139</strain>
    </source>
</reference>
<organism evidence="4 5">
    <name type="scientific">Luteolibacter soli</name>
    <dbReference type="NCBI Taxonomy" id="3135280"/>
    <lineage>
        <taxon>Bacteria</taxon>
        <taxon>Pseudomonadati</taxon>
        <taxon>Verrucomicrobiota</taxon>
        <taxon>Verrucomicrobiia</taxon>
        <taxon>Verrucomicrobiales</taxon>
        <taxon>Verrucomicrobiaceae</taxon>
        <taxon>Luteolibacter</taxon>
    </lineage>
</organism>
<evidence type="ECO:0000256" key="2">
    <source>
        <dbReference type="SAM" id="Phobius"/>
    </source>
</evidence>
<evidence type="ECO:0000313" key="5">
    <source>
        <dbReference type="Proteomes" id="UP001371305"/>
    </source>
</evidence>
<evidence type="ECO:0000259" key="3">
    <source>
        <dbReference type="Pfam" id="PF07584"/>
    </source>
</evidence>
<dbReference type="EMBL" id="JBBUKT010000006">
    <property type="protein sequence ID" value="MEK7952129.1"/>
    <property type="molecule type" value="Genomic_DNA"/>
</dbReference>